<dbReference type="GO" id="GO:0016726">
    <property type="term" value="F:oxidoreductase activity, acting on CH or CH2 groups, NAD or NADP as acceptor"/>
    <property type="evidence" value="ECO:0007669"/>
    <property type="project" value="UniProtKB-UniRule"/>
</dbReference>
<dbReference type="InterPro" id="IPR023940">
    <property type="entry name" value="DHDPR_bac"/>
</dbReference>
<dbReference type="Gene3D" id="3.40.50.720">
    <property type="entry name" value="NAD(P)-binding Rossmann-like Domain"/>
    <property type="match status" value="1"/>
</dbReference>
<dbReference type="InterPro" id="IPR000846">
    <property type="entry name" value="DapB_N"/>
</dbReference>
<dbReference type="InterPro" id="IPR022663">
    <property type="entry name" value="DapB_C"/>
</dbReference>
<comment type="caution">
    <text evidence="13">Was originally thought to be a dihydrodipicolinate reductase (DHDPR), catalyzing the conversion of dihydrodipicolinate to tetrahydrodipicolinate. However, it was shown in E.coli that the substrate of the enzymatic reaction is not dihydrodipicolinate (DHDP) but in fact (2S,4S)-4-hydroxy-2,3,4,5-tetrahydrodipicolinic acid (HTPA), the product released by the DapA-catalyzed reaction.</text>
</comment>
<evidence type="ECO:0000256" key="13">
    <source>
        <dbReference type="HAMAP-Rule" id="MF_00102"/>
    </source>
</evidence>
<keyword evidence="4 13" id="KW-0521">NADP</keyword>
<dbReference type="GO" id="GO:0051287">
    <property type="term" value="F:NAD binding"/>
    <property type="evidence" value="ECO:0007669"/>
    <property type="project" value="UniProtKB-UniRule"/>
</dbReference>
<reference evidence="16" key="2">
    <citation type="submission" date="2020-09" db="EMBL/GenBank/DDBJ databases">
        <authorList>
            <person name="Sun Q."/>
            <person name="Ohkuma M."/>
        </authorList>
    </citation>
    <scope>NUCLEOTIDE SEQUENCE</scope>
    <source>
        <strain evidence="16">JCM 14719</strain>
    </source>
</reference>
<dbReference type="HAMAP" id="MF_00102">
    <property type="entry name" value="DapB"/>
    <property type="match status" value="1"/>
</dbReference>
<dbReference type="Pfam" id="PF01113">
    <property type="entry name" value="DapB_N"/>
    <property type="match status" value="1"/>
</dbReference>
<comment type="similarity">
    <text evidence="1 13">Belongs to the DapB family.</text>
</comment>
<evidence type="ECO:0000256" key="7">
    <source>
        <dbReference type="ARBA" id="ARBA00023027"/>
    </source>
</evidence>
<organism evidence="16 17">
    <name type="scientific">Calditerricola satsumensis</name>
    <dbReference type="NCBI Taxonomy" id="373054"/>
    <lineage>
        <taxon>Bacteria</taxon>
        <taxon>Bacillati</taxon>
        <taxon>Bacillota</taxon>
        <taxon>Bacilli</taxon>
        <taxon>Bacillales</taxon>
        <taxon>Bacillaceae</taxon>
        <taxon>Calditerricola</taxon>
    </lineage>
</organism>
<dbReference type="GO" id="GO:0009089">
    <property type="term" value="P:lysine biosynthetic process via diaminopimelate"/>
    <property type="evidence" value="ECO:0007669"/>
    <property type="project" value="UniProtKB-UniRule"/>
</dbReference>
<evidence type="ECO:0000256" key="3">
    <source>
        <dbReference type="ARBA" id="ARBA00022605"/>
    </source>
</evidence>
<feature type="binding site" evidence="13">
    <location>
        <begin position="127"/>
        <end position="130"/>
    </location>
    <ligand>
        <name>NAD(+)</name>
        <dbReference type="ChEBI" id="CHEBI:57540"/>
    </ligand>
</feature>
<keyword evidence="6 13" id="KW-0560">Oxidoreductase</keyword>
<evidence type="ECO:0000259" key="14">
    <source>
        <dbReference type="Pfam" id="PF01113"/>
    </source>
</evidence>
<evidence type="ECO:0000256" key="4">
    <source>
        <dbReference type="ARBA" id="ARBA00022857"/>
    </source>
</evidence>
<comment type="pathway">
    <text evidence="9 13">Amino-acid biosynthesis; L-lysine biosynthesis via DAP pathway; (S)-tetrahydrodipicolinate from L-aspartate: step 4/4.</text>
</comment>
<proteinExistence type="inferred from homology"/>
<dbReference type="InterPro" id="IPR036291">
    <property type="entry name" value="NAD(P)-bd_dom_sf"/>
</dbReference>
<sequence>MTDKPIRVAVAGAKGRMGREVVKLLVQESDFAFVVGIDARLDGVDVGTTIGLGELGVPFVRDLERALDVYKPDVLVDFTTPAAVRRHVEVALDRGVRPVVGTTGLSEAEVEELARRAQMRGVGGVIAPNFAIGAVLMMKFAQMAAKYLPHVEIIELHHDQKLDAPSGTALKTAEGIQRVRAEFRQGHPDETELLEGARGAYVGGFRIHSVRLPGLVAHQEVLFGGEGQLLTIRHDALSRSCFMPGVALAIRRVMTLDRLVYGLEHLLD</sequence>
<evidence type="ECO:0000256" key="5">
    <source>
        <dbReference type="ARBA" id="ARBA00022915"/>
    </source>
</evidence>
<comment type="caution">
    <text evidence="16">The sequence shown here is derived from an EMBL/GenBank/DDBJ whole genome shotgun (WGS) entry which is preliminary data.</text>
</comment>
<dbReference type="PIRSF" id="PIRSF000161">
    <property type="entry name" value="DHPR"/>
    <property type="match status" value="1"/>
</dbReference>
<dbReference type="EMBL" id="BMOF01000010">
    <property type="protein sequence ID" value="GGJ96248.1"/>
    <property type="molecule type" value="Genomic_DNA"/>
</dbReference>
<evidence type="ECO:0000256" key="9">
    <source>
        <dbReference type="ARBA" id="ARBA00037922"/>
    </source>
</evidence>
<comment type="catalytic activity">
    <reaction evidence="12 13">
        <text>(S)-2,3,4,5-tetrahydrodipicolinate + NAD(+) + H2O = (2S,4S)-4-hydroxy-2,3,4,5-tetrahydrodipicolinate + NADH + H(+)</text>
        <dbReference type="Rhea" id="RHEA:35323"/>
        <dbReference type="ChEBI" id="CHEBI:15377"/>
        <dbReference type="ChEBI" id="CHEBI:15378"/>
        <dbReference type="ChEBI" id="CHEBI:16845"/>
        <dbReference type="ChEBI" id="CHEBI:57540"/>
        <dbReference type="ChEBI" id="CHEBI:57945"/>
        <dbReference type="ChEBI" id="CHEBI:67139"/>
        <dbReference type="EC" id="1.17.1.8"/>
    </reaction>
</comment>
<reference evidence="16" key="1">
    <citation type="journal article" date="2014" name="Int. J. Syst. Evol. Microbiol.">
        <title>Complete genome sequence of Corynebacterium casei LMG S-19264T (=DSM 44701T), isolated from a smear-ripened cheese.</title>
        <authorList>
            <consortium name="US DOE Joint Genome Institute (JGI-PGF)"/>
            <person name="Walter F."/>
            <person name="Albersmeier A."/>
            <person name="Kalinowski J."/>
            <person name="Ruckert C."/>
        </authorList>
    </citation>
    <scope>NUCLEOTIDE SEQUENCE</scope>
    <source>
        <strain evidence="16">JCM 14719</strain>
    </source>
</reference>
<comment type="subcellular location">
    <subcellularLocation>
        <location evidence="13">Cytoplasm</location>
    </subcellularLocation>
</comment>
<keyword evidence="17" id="KW-1185">Reference proteome</keyword>
<feature type="domain" description="Dihydrodipicolinate reductase C-terminal" evidence="15">
    <location>
        <begin position="133"/>
        <end position="267"/>
    </location>
</feature>
<evidence type="ECO:0000256" key="1">
    <source>
        <dbReference type="ARBA" id="ARBA00006642"/>
    </source>
</evidence>
<evidence type="ECO:0000256" key="12">
    <source>
        <dbReference type="ARBA" id="ARBA00049396"/>
    </source>
</evidence>
<dbReference type="SUPFAM" id="SSF51735">
    <property type="entry name" value="NAD(P)-binding Rossmann-fold domains"/>
    <property type="match status" value="1"/>
</dbReference>
<comment type="caution">
    <text evidence="13">Lacks conserved residue(s) required for the propagation of feature annotation.</text>
</comment>
<feature type="binding site" evidence="13">
    <location>
        <begin position="101"/>
        <end position="103"/>
    </location>
    <ligand>
        <name>NAD(+)</name>
        <dbReference type="ChEBI" id="CHEBI:57540"/>
    </ligand>
</feature>
<dbReference type="GO" id="GO:0005829">
    <property type="term" value="C:cytosol"/>
    <property type="evidence" value="ECO:0007669"/>
    <property type="project" value="TreeGrafter"/>
</dbReference>
<feature type="binding site" evidence="13">
    <location>
        <begin position="12"/>
        <end position="17"/>
    </location>
    <ligand>
        <name>NAD(+)</name>
        <dbReference type="ChEBI" id="CHEBI:57540"/>
    </ligand>
</feature>
<dbReference type="EC" id="1.17.1.8" evidence="10 13"/>
<dbReference type="UniPathway" id="UPA00034">
    <property type="reaction ID" value="UER00018"/>
</dbReference>
<evidence type="ECO:0000313" key="17">
    <source>
        <dbReference type="Proteomes" id="UP000637720"/>
    </source>
</evidence>
<feature type="binding site" evidence="13">
    <location>
        <begin position="167"/>
        <end position="168"/>
    </location>
    <ligand>
        <name>(S)-2,3,4,5-tetrahydrodipicolinate</name>
        <dbReference type="ChEBI" id="CHEBI:16845"/>
    </ligand>
</feature>
<dbReference type="GO" id="GO:0008839">
    <property type="term" value="F:4-hydroxy-tetrahydrodipicolinate reductase"/>
    <property type="evidence" value="ECO:0007669"/>
    <property type="project" value="UniProtKB-UniRule"/>
</dbReference>
<evidence type="ECO:0000256" key="6">
    <source>
        <dbReference type="ARBA" id="ARBA00023002"/>
    </source>
</evidence>
<evidence type="ECO:0000259" key="15">
    <source>
        <dbReference type="Pfam" id="PF05173"/>
    </source>
</evidence>
<evidence type="ECO:0000313" key="16">
    <source>
        <dbReference type="EMBL" id="GGJ96248.1"/>
    </source>
</evidence>
<dbReference type="FunFam" id="3.30.360.10:FF:000009">
    <property type="entry name" value="4-hydroxy-tetrahydrodipicolinate reductase"/>
    <property type="match status" value="1"/>
</dbReference>
<feature type="binding site" evidence="13">
    <location>
        <position position="45"/>
    </location>
    <ligand>
        <name>NAD(+)</name>
        <dbReference type="ChEBI" id="CHEBI:57540"/>
    </ligand>
</feature>
<dbReference type="PANTHER" id="PTHR20836">
    <property type="entry name" value="DIHYDRODIPICOLINATE REDUCTASE"/>
    <property type="match status" value="1"/>
</dbReference>
<evidence type="ECO:0000256" key="11">
    <source>
        <dbReference type="ARBA" id="ARBA00049080"/>
    </source>
</evidence>
<name>A0A8J3FA93_9BACI</name>
<keyword evidence="2 13" id="KW-0963">Cytoplasm</keyword>
<feature type="active site" description="Proton donor/acceptor" evidence="13">
    <location>
        <position position="157"/>
    </location>
</feature>
<gene>
    <name evidence="13 16" type="primary">dapB</name>
    <name evidence="16" type="ORF">GCM10007043_07670</name>
</gene>
<feature type="domain" description="Dihydrodipicolinate reductase N-terminal" evidence="14">
    <location>
        <begin position="6"/>
        <end position="130"/>
    </location>
</feature>
<protein>
    <recommendedName>
        <fullName evidence="10 13">4-hydroxy-tetrahydrodipicolinate reductase</fullName>
        <shortName evidence="13">HTPA reductase</shortName>
        <ecNumber evidence="10 13">1.17.1.8</ecNumber>
    </recommendedName>
</protein>
<dbReference type="GO" id="GO:0019877">
    <property type="term" value="P:diaminopimelate biosynthetic process"/>
    <property type="evidence" value="ECO:0007669"/>
    <property type="project" value="UniProtKB-UniRule"/>
</dbReference>
<dbReference type="PROSITE" id="PS01298">
    <property type="entry name" value="DAPB"/>
    <property type="match status" value="1"/>
</dbReference>
<comment type="catalytic activity">
    <reaction evidence="11 13">
        <text>(S)-2,3,4,5-tetrahydrodipicolinate + NADP(+) + H2O = (2S,4S)-4-hydroxy-2,3,4,5-tetrahydrodipicolinate + NADPH + H(+)</text>
        <dbReference type="Rhea" id="RHEA:35331"/>
        <dbReference type="ChEBI" id="CHEBI:15377"/>
        <dbReference type="ChEBI" id="CHEBI:15378"/>
        <dbReference type="ChEBI" id="CHEBI:16845"/>
        <dbReference type="ChEBI" id="CHEBI:57783"/>
        <dbReference type="ChEBI" id="CHEBI:58349"/>
        <dbReference type="ChEBI" id="CHEBI:67139"/>
        <dbReference type="EC" id="1.17.1.8"/>
    </reaction>
</comment>
<evidence type="ECO:0000256" key="8">
    <source>
        <dbReference type="ARBA" id="ARBA00023154"/>
    </source>
</evidence>
<dbReference type="Gene3D" id="3.30.360.10">
    <property type="entry name" value="Dihydrodipicolinate Reductase, domain 2"/>
    <property type="match status" value="1"/>
</dbReference>
<keyword evidence="8 13" id="KW-0457">Lysine biosynthesis</keyword>
<dbReference type="RefSeq" id="WP_188816841.1">
    <property type="nucleotide sequence ID" value="NZ_BMOF01000010.1"/>
</dbReference>
<dbReference type="Pfam" id="PF05173">
    <property type="entry name" value="DapB_C"/>
    <property type="match status" value="1"/>
</dbReference>
<dbReference type="Proteomes" id="UP000637720">
    <property type="component" value="Unassembled WGS sequence"/>
</dbReference>
<evidence type="ECO:0000256" key="2">
    <source>
        <dbReference type="ARBA" id="ARBA00022490"/>
    </source>
</evidence>
<dbReference type="InterPro" id="IPR022664">
    <property type="entry name" value="DapB_N_CS"/>
</dbReference>
<dbReference type="CDD" id="cd02274">
    <property type="entry name" value="DHDPR_N"/>
    <property type="match status" value="1"/>
</dbReference>
<feature type="active site" description="Proton donor" evidence="13">
    <location>
        <position position="161"/>
    </location>
</feature>
<dbReference type="GO" id="GO:0050661">
    <property type="term" value="F:NADP binding"/>
    <property type="evidence" value="ECO:0007669"/>
    <property type="project" value="UniProtKB-UniRule"/>
</dbReference>
<dbReference type="SUPFAM" id="SSF55347">
    <property type="entry name" value="Glyceraldehyde-3-phosphate dehydrogenase-like, C-terminal domain"/>
    <property type="match status" value="1"/>
</dbReference>
<keyword evidence="5 13" id="KW-0220">Diaminopimelate biosynthesis</keyword>
<keyword evidence="7 13" id="KW-0520">NAD</keyword>
<dbReference type="AlphaFoldDB" id="A0A8J3FA93"/>
<dbReference type="PANTHER" id="PTHR20836:SF0">
    <property type="entry name" value="4-HYDROXY-TETRAHYDRODIPICOLINATE REDUCTASE 1, CHLOROPLASTIC-RELATED"/>
    <property type="match status" value="1"/>
</dbReference>
<feature type="binding site" evidence="13">
    <location>
        <position position="158"/>
    </location>
    <ligand>
        <name>(S)-2,3,4,5-tetrahydrodipicolinate</name>
        <dbReference type="ChEBI" id="CHEBI:16845"/>
    </ligand>
</feature>
<evidence type="ECO:0000256" key="10">
    <source>
        <dbReference type="ARBA" id="ARBA00038983"/>
    </source>
</evidence>
<comment type="function">
    <text evidence="13">Catalyzes the conversion of 4-hydroxy-tetrahydrodipicolinate (HTPA) to tetrahydrodipicolinate.</text>
</comment>
<comment type="subunit">
    <text evidence="13">Homotetramer.</text>
</comment>
<dbReference type="NCBIfam" id="TIGR00036">
    <property type="entry name" value="dapB"/>
    <property type="match status" value="1"/>
</dbReference>
<accession>A0A8J3FA93</accession>
<keyword evidence="3 13" id="KW-0028">Amino-acid biosynthesis</keyword>